<keyword evidence="1" id="KW-0378">Hydrolase</keyword>
<dbReference type="EMBL" id="NBIV01000034">
    <property type="protein sequence ID" value="PXF46719.1"/>
    <property type="molecule type" value="Genomic_DNA"/>
</dbReference>
<evidence type="ECO:0000313" key="3">
    <source>
        <dbReference type="EMBL" id="PXF46719.1"/>
    </source>
</evidence>
<dbReference type="AlphaFoldDB" id="A0A2V3IX88"/>
<keyword evidence="1" id="KW-0460">Magnesium</keyword>
<comment type="similarity">
    <text evidence="1">Belongs to the PP2C family.</text>
</comment>
<dbReference type="EC" id="3.1.3.16" evidence="1"/>
<evidence type="ECO:0000313" key="4">
    <source>
        <dbReference type="Proteomes" id="UP000247409"/>
    </source>
</evidence>
<gene>
    <name evidence="3" type="ORF">BWQ96_03545</name>
</gene>
<dbReference type="InterPro" id="IPR039123">
    <property type="entry name" value="PPTC7"/>
</dbReference>
<keyword evidence="1" id="KW-0479">Metal-binding</keyword>
<evidence type="ECO:0000259" key="2">
    <source>
        <dbReference type="PROSITE" id="PS51746"/>
    </source>
</evidence>
<dbReference type="SMART" id="SM00331">
    <property type="entry name" value="PP2C_SIG"/>
    <property type="match status" value="1"/>
</dbReference>
<dbReference type="PANTHER" id="PTHR12320">
    <property type="entry name" value="PROTEIN PHOSPHATASE 2C"/>
    <property type="match status" value="1"/>
</dbReference>
<comment type="cofactor">
    <cofactor evidence="1">
        <name>Mg(2+)</name>
        <dbReference type="ChEBI" id="CHEBI:18420"/>
    </cofactor>
</comment>
<dbReference type="Proteomes" id="UP000247409">
    <property type="component" value="Unassembled WGS sequence"/>
</dbReference>
<feature type="domain" description="PPM-type phosphatase" evidence="2">
    <location>
        <begin position="73"/>
        <end position="303"/>
    </location>
</feature>
<dbReference type="GO" id="GO:0004722">
    <property type="term" value="F:protein serine/threonine phosphatase activity"/>
    <property type="evidence" value="ECO:0007669"/>
    <property type="project" value="UniProtKB-EC"/>
</dbReference>
<protein>
    <recommendedName>
        <fullName evidence="1">Protein phosphatase</fullName>
        <ecNumber evidence="1">3.1.3.16</ecNumber>
    </recommendedName>
</protein>
<dbReference type="OrthoDB" id="60843at2759"/>
<accession>A0A2V3IX88</accession>
<comment type="cofactor">
    <cofactor evidence="1">
        <name>Mn(2+)</name>
        <dbReference type="ChEBI" id="CHEBI:29035"/>
    </cofactor>
</comment>
<comment type="catalytic activity">
    <reaction evidence="1">
        <text>O-phospho-L-seryl-[protein] + H2O = L-seryl-[protein] + phosphate</text>
        <dbReference type="Rhea" id="RHEA:20629"/>
        <dbReference type="Rhea" id="RHEA-COMP:9863"/>
        <dbReference type="Rhea" id="RHEA-COMP:11604"/>
        <dbReference type="ChEBI" id="CHEBI:15377"/>
        <dbReference type="ChEBI" id="CHEBI:29999"/>
        <dbReference type="ChEBI" id="CHEBI:43474"/>
        <dbReference type="ChEBI" id="CHEBI:83421"/>
        <dbReference type="EC" id="3.1.3.16"/>
    </reaction>
</comment>
<dbReference type="InterPro" id="IPR001932">
    <property type="entry name" value="PPM-type_phosphatase-like_dom"/>
</dbReference>
<comment type="catalytic activity">
    <reaction evidence="1">
        <text>O-phospho-L-threonyl-[protein] + H2O = L-threonyl-[protein] + phosphate</text>
        <dbReference type="Rhea" id="RHEA:47004"/>
        <dbReference type="Rhea" id="RHEA-COMP:11060"/>
        <dbReference type="Rhea" id="RHEA-COMP:11605"/>
        <dbReference type="ChEBI" id="CHEBI:15377"/>
        <dbReference type="ChEBI" id="CHEBI:30013"/>
        <dbReference type="ChEBI" id="CHEBI:43474"/>
        <dbReference type="ChEBI" id="CHEBI:61977"/>
        <dbReference type="EC" id="3.1.3.16"/>
    </reaction>
</comment>
<reference evidence="3 4" key="1">
    <citation type="journal article" date="2018" name="Mol. Biol. Evol.">
        <title>Analysis of the draft genome of the red seaweed Gracilariopsis chorda provides insights into genome size evolution in Rhodophyta.</title>
        <authorList>
            <person name="Lee J."/>
            <person name="Yang E.C."/>
            <person name="Graf L."/>
            <person name="Yang J.H."/>
            <person name="Qiu H."/>
            <person name="Zel Zion U."/>
            <person name="Chan C.X."/>
            <person name="Stephens T.G."/>
            <person name="Weber A.P.M."/>
            <person name="Boo G.H."/>
            <person name="Boo S.M."/>
            <person name="Kim K.M."/>
            <person name="Shin Y."/>
            <person name="Jung M."/>
            <person name="Lee S.J."/>
            <person name="Yim H.S."/>
            <person name="Lee J.H."/>
            <person name="Bhattacharya D."/>
            <person name="Yoon H.S."/>
        </authorList>
    </citation>
    <scope>NUCLEOTIDE SEQUENCE [LARGE SCALE GENOMIC DNA]</scope>
    <source>
        <strain evidence="3 4">SKKU-2015</strain>
        <tissue evidence="3">Whole body</tissue>
    </source>
</reference>
<dbReference type="PROSITE" id="PS51746">
    <property type="entry name" value="PPM_2"/>
    <property type="match status" value="1"/>
</dbReference>
<dbReference type="InterPro" id="IPR036457">
    <property type="entry name" value="PPM-type-like_dom_sf"/>
</dbReference>
<keyword evidence="4" id="KW-1185">Reference proteome</keyword>
<keyword evidence="1" id="KW-0904">Protein phosphatase</keyword>
<dbReference type="Pfam" id="PF07228">
    <property type="entry name" value="SpoIIE"/>
    <property type="match status" value="1"/>
</dbReference>
<evidence type="ECO:0000256" key="1">
    <source>
        <dbReference type="RuleBase" id="RU366020"/>
    </source>
</evidence>
<dbReference type="SMART" id="SM00332">
    <property type="entry name" value="PP2Cc"/>
    <property type="match status" value="1"/>
</dbReference>
<name>A0A2V3IX88_9FLOR</name>
<dbReference type="STRING" id="448386.A0A2V3IX88"/>
<dbReference type="PANTHER" id="PTHR12320:SF1">
    <property type="entry name" value="PROTEIN PHOSPHATASE PTC7 HOMOLOG"/>
    <property type="match status" value="1"/>
</dbReference>
<keyword evidence="1" id="KW-0464">Manganese</keyword>
<proteinExistence type="inferred from homology"/>
<sequence>MQSSSRRMAFATPAVLRTSSLHAQPLREAASSYPQRNNEAVQTRRNKSPCMLFNFGNLWSSKEPDTPQKWNWSIGYSYLAHPEKNTGEDAFFVEGNAIGVFDGVSGAFETRGVDPRLYSQTLAANTREFVRELGAQNVVKAAYQAAATNEQIGASTACVVGMDRYARLFGINLGDSGVRIVRGNKLVFRTKEQQHFFNCPYQLGTDSEDALAMGQNVQQKLQAGDWVIVATDGLYDNMSDTDIVAMAAHASDATELADSLGERAAVRAVDKQFVSPFMQAAMQAGVKWEGGKADDITVVVARVEDDESLLSTSLLSTLAEA</sequence>
<comment type="caution">
    <text evidence="3">The sequence shown here is derived from an EMBL/GenBank/DDBJ whole genome shotgun (WGS) entry which is preliminary data.</text>
</comment>
<organism evidence="3 4">
    <name type="scientific">Gracilariopsis chorda</name>
    <dbReference type="NCBI Taxonomy" id="448386"/>
    <lineage>
        <taxon>Eukaryota</taxon>
        <taxon>Rhodophyta</taxon>
        <taxon>Florideophyceae</taxon>
        <taxon>Rhodymeniophycidae</taxon>
        <taxon>Gracilariales</taxon>
        <taxon>Gracilariaceae</taxon>
        <taxon>Gracilariopsis</taxon>
    </lineage>
</organism>
<dbReference type="GO" id="GO:0046872">
    <property type="term" value="F:metal ion binding"/>
    <property type="evidence" value="ECO:0007669"/>
    <property type="project" value="UniProtKB-UniRule"/>
</dbReference>
<dbReference type="Gene3D" id="3.60.40.10">
    <property type="entry name" value="PPM-type phosphatase domain"/>
    <property type="match status" value="1"/>
</dbReference>
<dbReference type="SUPFAM" id="SSF81606">
    <property type="entry name" value="PP2C-like"/>
    <property type="match status" value="1"/>
</dbReference>